<organism evidence="2 3">
    <name type="scientific">Solibaculum mannosilyticum</name>
    <dbReference type="NCBI Taxonomy" id="2780922"/>
    <lineage>
        <taxon>Bacteria</taxon>
        <taxon>Bacillati</taxon>
        <taxon>Bacillota</taxon>
        <taxon>Clostridia</taxon>
        <taxon>Eubacteriales</taxon>
        <taxon>Oscillospiraceae</taxon>
        <taxon>Solibaculum</taxon>
    </lineage>
</organism>
<accession>A0A7I8CZQ3</accession>
<dbReference type="RefSeq" id="WP_159461293.1">
    <property type="nucleotide sequence ID" value="NZ_AP023321.1"/>
</dbReference>
<keyword evidence="1" id="KW-0472">Membrane</keyword>
<feature type="transmembrane region" description="Helical" evidence="1">
    <location>
        <begin position="6"/>
        <end position="25"/>
    </location>
</feature>
<evidence type="ECO:0000313" key="3">
    <source>
        <dbReference type="Proteomes" id="UP000593890"/>
    </source>
</evidence>
<proteinExistence type="predicted"/>
<keyword evidence="1" id="KW-1133">Transmembrane helix</keyword>
<dbReference type="Proteomes" id="UP000593890">
    <property type="component" value="Chromosome"/>
</dbReference>
<evidence type="ECO:0000256" key="1">
    <source>
        <dbReference type="SAM" id="Phobius"/>
    </source>
</evidence>
<dbReference type="InterPro" id="IPR025962">
    <property type="entry name" value="SdpI/YhfL"/>
</dbReference>
<evidence type="ECO:0000313" key="2">
    <source>
        <dbReference type="EMBL" id="BCI59990.1"/>
    </source>
</evidence>
<dbReference type="AlphaFoldDB" id="A0A7I8CZQ3"/>
<sequence>MPNWIPLLFTAIFAIAMVGGGLFLWKCPPKNINGLIGYRTKRSMQNQESWDFAQRYAGKVWVISGVLDACVFLPLSFLPFDDEGWGPILFLLAQAFVLLLVCPVTQHALKKRFG</sequence>
<dbReference type="EMBL" id="AP023321">
    <property type="protein sequence ID" value="BCI59990.1"/>
    <property type="molecule type" value="Genomic_DNA"/>
</dbReference>
<dbReference type="Pfam" id="PF13630">
    <property type="entry name" value="SdpI"/>
    <property type="match status" value="1"/>
</dbReference>
<reference evidence="3" key="1">
    <citation type="submission" date="2020-07" db="EMBL/GenBank/DDBJ databases">
        <title>Complete genome sequencing of Clostridia bacterium strain 12CBH8.</title>
        <authorList>
            <person name="Sakamoto M."/>
            <person name="Murakami T."/>
            <person name="Mori H."/>
        </authorList>
    </citation>
    <scope>NUCLEOTIDE SEQUENCE [LARGE SCALE GENOMIC DNA]</scope>
    <source>
        <strain evidence="3">12CBH8</strain>
    </source>
</reference>
<protein>
    <recommendedName>
        <fullName evidence="4">SdpI family protein</fullName>
    </recommendedName>
</protein>
<feature type="transmembrane region" description="Helical" evidence="1">
    <location>
        <begin position="84"/>
        <end position="104"/>
    </location>
</feature>
<feature type="transmembrane region" description="Helical" evidence="1">
    <location>
        <begin position="60"/>
        <end position="78"/>
    </location>
</feature>
<keyword evidence="1" id="KW-0812">Transmembrane</keyword>
<dbReference type="KEGG" id="sman:C12CBH8_06290"/>
<keyword evidence="3" id="KW-1185">Reference proteome</keyword>
<gene>
    <name evidence="2" type="primary">yfhL</name>
    <name evidence="2" type="ORF">C12CBH8_06290</name>
</gene>
<name>A0A7I8CZQ3_9FIRM</name>
<evidence type="ECO:0008006" key="4">
    <source>
        <dbReference type="Google" id="ProtNLM"/>
    </source>
</evidence>